<gene>
    <name evidence="2" type="ORF">SAMN05443999_108102</name>
</gene>
<sequence>MGGVKRIGSDKAPPQKEGIRFLVESALRKVALEKHGGENPRTHDEWVARLCAVLTDESDTAYKNLIAAMIANGIPSEDIYDRYVPEAARFLGEMWVQDKASFVDVTIGASRLQALFRNRNATANRNWLERSIPLGQSVLMVVPMFEDHSIGAFVVADQFRRHGLWVHMAIGLETEELQHLVGSGRFAMVGITSGSIKMLEPLTELIDCLRAKGQNRPPIVVGGHIVTKSRDVEKRIGADFAVRTAREAIERCGLASVAEPLSIDSGP</sequence>
<dbReference type="GO" id="GO:0046872">
    <property type="term" value="F:metal ion binding"/>
    <property type="evidence" value="ECO:0007669"/>
    <property type="project" value="InterPro"/>
</dbReference>
<dbReference type="PROSITE" id="PS51332">
    <property type="entry name" value="B12_BINDING"/>
    <property type="match status" value="1"/>
</dbReference>
<dbReference type="EMBL" id="FOAG01000008">
    <property type="protein sequence ID" value="SEL81458.1"/>
    <property type="molecule type" value="Genomic_DNA"/>
</dbReference>
<evidence type="ECO:0000313" key="3">
    <source>
        <dbReference type="Proteomes" id="UP000199582"/>
    </source>
</evidence>
<dbReference type="Proteomes" id="UP000199582">
    <property type="component" value="Unassembled WGS sequence"/>
</dbReference>
<keyword evidence="3" id="KW-1185">Reference proteome</keyword>
<dbReference type="InterPro" id="IPR036724">
    <property type="entry name" value="Cobalamin-bd_sf"/>
</dbReference>
<dbReference type="GO" id="GO:0031419">
    <property type="term" value="F:cobalamin binding"/>
    <property type="evidence" value="ECO:0007669"/>
    <property type="project" value="InterPro"/>
</dbReference>
<dbReference type="STRING" id="1287727.SAMN05443999_108102"/>
<feature type="domain" description="B12-binding" evidence="1">
    <location>
        <begin position="135"/>
        <end position="267"/>
    </location>
</feature>
<name>A0A1H7T9T2_9RHOB</name>
<reference evidence="2 3" key="1">
    <citation type="submission" date="2016-10" db="EMBL/GenBank/DDBJ databases">
        <authorList>
            <person name="de Groot N.N."/>
        </authorList>
    </citation>
    <scope>NUCLEOTIDE SEQUENCE [LARGE SCALE GENOMIC DNA]</scope>
    <source>
        <strain evidence="2 3">DSM 100674</strain>
    </source>
</reference>
<dbReference type="InterPro" id="IPR006158">
    <property type="entry name" value="Cobalamin-bd"/>
</dbReference>
<evidence type="ECO:0000313" key="2">
    <source>
        <dbReference type="EMBL" id="SEL81458.1"/>
    </source>
</evidence>
<dbReference type="Pfam" id="PF02310">
    <property type="entry name" value="B12-binding"/>
    <property type="match status" value="1"/>
</dbReference>
<evidence type="ECO:0000259" key="1">
    <source>
        <dbReference type="PROSITE" id="PS51332"/>
    </source>
</evidence>
<dbReference type="Gene3D" id="3.40.50.280">
    <property type="entry name" value="Cobalamin-binding domain"/>
    <property type="match status" value="1"/>
</dbReference>
<dbReference type="RefSeq" id="WP_175544784.1">
    <property type="nucleotide sequence ID" value="NZ_FOAG01000008.1"/>
</dbReference>
<dbReference type="AlphaFoldDB" id="A0A1H7T9T2"/>
<protein>
    <submittedName>
        <fullName evidence="2">Methylmalonyl-CoA mutase, cobalamin-binding subunit</fullName>
    </submittedName>
</protein>
<accession>A0A1H7T9T2</accession>
<organism evidence="2 3">
    <name type="scientific">Roseovarius azorensis</name>
    <dbReference type="NCBI Taxonomy" id="1287727"/>
    <lineage>
        <taxon>Bacteria</taxon>
        <taxon>Pseudomonadati</taxon>
        <taxon>Pseudomonadota</taxon>
        <taxon>Alphaproteobacteria</taxon>
        <taxon>Rhodobacterales</taxon>
        <taxon>Roseobacteraceae</taxon>
        <taxon>Roseovarius</taxon>
    </lineage>
</organism>
<proteinExistence type="predicted"/>
<dbReference type="SUPFAM" id="SSF52242">
    <property type="entry name" value="Cobalamin (vitamin B12)-binding domain"/>
    <property type="match status" value="1"/>
</dbReference>